<reference evidence="1" key="1">
    <citation type="journal article" date="2020" name="Stud. Mycol.">
        <title>101 Dothideomycetes genomes: a test case for predicting lifestyles and emergence of pathogens.</title>
        <authorList>
            <person name="Haridas S."/>
            <person name="Albert R."/>
            <person name="Binder M."/>
            <person name="Bloem J."/>
            <person name="Labutti K."/>
            <person name="Salamov A."/>
            <person name="Andreopoulos B."/>
            <person name="Baker S."/>
            <person name="Barry K."/>
            <person name="Bills G."/>
            <person name="Bluhm B."/>
            <person name="Cannon C."/>
            <person name="Castanera R."/>
            <person name="Culley D."/>
            <person name="Daum C."/>
            <person name="Ezra D."/>
            <person name="Gonzalez J."/>
            <person name="Henrissat B."/>
            <person name="Kuo A."/>
            <person name="Liang C."/>
            <person name="Lipzen A."/>
            <person name="Lutzoni F."/>
            <person name="Magnuson J."/>
            <person name="Mondo S."/>
            <person name="Nolan M."/>
            <person name="Ohm R."/>
            <person name="Pangilinan J."/>
            <person name="Park H.-J."/>
            <person name="Ramirez L."/>
            <person name="Alfaro M."/>
            <person name="Sun H."/>
            <person name="Tritt A."/>
            <person name="Yoshinaga Y."/>
            <person name="Zwiers L.-H."/>
            <person name="Turgeon B."/>
            <person name="Goodwin S."/>
            <person name="Spatafora J."/>
            <person name="Crous P."/>
            <person name="Grigoriev I."/>
        </authorList>
    </citation>
    <scope>NUCLEOTIDE SEQUENCE</scope>
    <source>
        <strain evidence="1">CBS 113818</strain>
    </source>
</reference>
<organism evidence="1 2">
    <name type="scientific">Ophiobolus disseminans</name>
    <dbReference type="NCBI Taxonomy" id="1469910"/>
    <lineage>
        <taxon>Eukaryota</taxon>
        <taxon>Fungi</taxon>
        <taxon>Dikarya</taxon>
        <taxon>Ascomycota</taxon>
        <taxon>Pezizomycotina</taxon>
        <taxon>Dothideomycetes</taxon>
        <taxon>Pleosporomycetidae</taxon>
        <taxon>Pleosporales</taxon>
        <taxon>Pleosporineae</taxon>
        <taxon>Phaeosphaeriaceae</taxon>
        <taxon>Ophiobolus</taxon>
    </lineage>
</organism>
<dbReference type="EMBL" id="MU006221">
    <property type="protein sequence ID" value="KAF2829044.1"/>
    <property type="molecule type" value="Genomic_DNA"/>
</dbReference>
<proteinExistence type="predicted"/>
<evidence type="ECO:0000313" key="1">
    <source>
        <dbReference type="EMBL" id="KAF2829044.1"/>
    </source>
</evidence>
<sequence length="224" mass="25287">MEPWDFLATTTTIKPESLAGITETLNSWPRVIQPRVVHHAFAQEVGQTFYEEYEGLTVVDARKIDEILNTDFFKLDVRLNSCVLPALTVCIRLDGVKDTFFDPSRQLLPTLADPKDSHTVPSADLFDCFAPLLVDKQRLKRNFKPVIHLYNPRLFDGCMSWVGGVDEAAIRDAIELFIPMLQTCKPVVAALRKRCQADVKIVIGFGDATDLVVQEAQMDYDVEE</sequence>
<protein>
    <submittedName>
        <fullName evidence="1">Uncharacterized protein</fullName>
    </submittedName>
</protein>
<keyword evidence="2" id="KW-1185">Reference proteome</keyword>
<evidence type="ECO:0000313" key="2">
    <source>
        <dbReference type="Proteomes" id="UP000799424"/>
    </source>
</evidence>
<name>A0A6A7A8B4_9PLEO</name>
<dbReference type="AlphaFoldDB" id="A0A6A7A8B4"/>
<accession>A0A6A7A8B4</accession>
<gene>
    <name evidence="1" type="ORF">CC86DRAFT_403693</name>
</gene>
<dbReference type="Proteomes" id="UP000799424">
    <property type="component" value="Unassembled WGS sequence"/>
</dbReference>